<feature type="transmembrane region" description="Helical" evidence="1">
    <location>
        <begin position="191"/>
        <end position="214"/>
    </location>
</feature>
<feature type="transmembrane region" description="Helical" evidence="1">
    <location>
        <begin position="75"/>
        <end position="92"/>
    </location>
</feature>
<accession>A0ABN8QKN3</accession>
<reference evidence="2 3" key="1">
    <citation type="submission" date="2022-05" db="EMBL/GenBank/DDBJ databases">
        <authorList>
            <consortium name="Genoscope - CEA"/>
            <person name="William W."/>
        </authorList>
    </citation>
    <scope>NUCLEOTIDE SEQUENCE [LARGE SCALE GENOMIC DNA]</scope>
</reference>
<keyword evidence="3" id="KW-1185">Reference proteome</keyword>
<gene>
    <name evidence="2" type="ORF">PLOB_00007524</name>
</gene>
<evidence type="ECO:0000313" key="3">
    <source>
        <dbReference type="Proteomes" id="UP001159405"/>
    </source>
</evidence>
<protein>
    <recommendedName>
        <fullName evidence="4">Vomeronasal type-1 receptor</fullName>
    </recommendedName>
</protein>
<sequence>MASLIFLFPACGVVVNAFLFFRMFKSWNISASRGLKNVISFLLFLNICNIIAHVAKVVSKRRVWMALATTFSFQTIYFFAAVELASTLGSFLERRLNSFLNIATLFFISGGLSKVFGHTYELCGAISCFSYNSEQSLSPEVGGILLTSSLVHFLVPSSVLLFGSFYKGFHFWERRKAMDANISFSRRLGRLLTNTSSALFILCGTLVVEVTLYFTEVNQATPSSMHMCRVNCLYEELFLLLSMFPVSLFANSLKQNEGTRDILS</sequence>
<dbReference type="Proteomes" id="UP001159405">
    <property type="component" value="Unassembled WGS sequence"/>
</dbReference>
<name>A0ABN8QKN3_9CNID</name>
<organism evidence="2 3">
    <name type="scientific">Porites lobata</name>
    <dbReference type="NCBI Taxonomy" id="104759"/>
    <lineage>
        <taxon>Eukaryota</taxon>
        <taxon>Metazoa</taxon>
        <taxon>Cnidaria</taxon>
        <taxon>Anthozoa</taxon>
        <taxon>Hexacorallia</taxon>
        <taxon>Scleractinia</taxon>
        <taxon>Fungiina</taxon>
        <taxon>Poritidae</taxon>
        <taxon>Porites</taxon>
    </lineage>
</organism>
<evidence type="ECO:0008006" key="4">
    <source>
        <dbReference type="Google" id="ProtNLM"/>
    </source>
</evidence>
<feature type="transmembrane region" description="Helical" evidence="1">
    <location>
        <begin position="6"/>
        <end position="24"/>
    </location>
</feature>
<evidence type="ECO:0000313" key="2">
    <source>
        <dbReference type="EMBL" id="CAH3165961.1"/>
    </source>
</evidence>
<feature type="transmembrane region" description="Helical" evidence="1">
    <location>
        <begin position="141"/>
        <end position="166"/>
    </location>
</feature>
<evidence type="ECO:0000256" key="1">
    <source>
        <dbReference type="SAM" id="Phobius"/>
    </source>
</evidence>
<keyword evidence="1" id="KW-0472">Membrane</keyword>
<comment type="caution">
    <text evidence="2">The sequence shown here is derived from an EMBL/GenBank/DDBJ whole genome shotgun (WGS) entry which is preliminary data.</text>
</comment>
<dbReference type="EMBL" id="CALNXK010000135">
    <property type="protein sequence ID" value="CAH3165961.1"/>
    <property type="molecule type" value="Genomic_DNA"/>
</dbReference>
<feature type="transmembrane region" description="Helical" evidence="1">
    <location>
        <begin position="234"/>
        <end position="253"/>
    </location>
</feature>
<proteinExistence type="predicted"/>
<keyword evidence="1" id="KW-0812">Transmembrane</keyword>
<feature type="transmembrane region" description="Helical" evidence="1">
    <location>
        <begin position="36"/>
        <end position="55"/>
    </location>
</feature>
<feature type="transmembrane region" description="Helical" evidence="1">
    <location>
        <begin position="99"/>
        <end position="117"/>
    </location>
</feature>
<keyword evidence="1" id="KW-1133">Transmembrane helix</keyword>